<keyword evidence="3" id="KW-0378">Hydrolase</keyword>
<protein>
    <submittedName>
        <fullName evidence="6">Creatininase family protein</fullName>
    </submittedName>
</protein>
<dbReference type="Pfam" id="PF02633">
    <property type="entry name" value="Creatininase"/>
    <property type="match status" value="1"/>
</dbReference>
<keyword evidence="7" id="KW-1185">Reference proteome</keyword>
<name>A0A5B8SRV2_9GAMM</name>
<dbReference type="EMBL" id="CP042382">
    <property type="protein sequence ID" value="QEA39366.1"/>
    <property type="molecule type" value="Genomic_DNA"/>
</dbReference>
<evidence type="ECO:0000256" key="4">
    <source>
        <dbReference type="ARBA" id="ARBA00022833"/>
    </source>
</evidence>
<comment type="cofactor">
    <cofactor evidence="1">
        <name>Zn(2+)</name>
        <dbReference type="ChEBI" id="CHEBI:29105"/>
    </cofactor>
</comment>
<dbReference type="SUPFAM" id="SSF102215">
    <property type="entry name" value="Creatininase"/>
    <property type="match status" value="1"/>
</dbReference>
<dbReference type="GO" id="GO:0046872">
    <property type="term" value="F:metal ion binding"/>
    <property type="evidence" value="ECO:0007669"/>
    <property type="project" value="UniProtKB-KW"/>
</dbReference>
<evidence type="ECO:0000256" key="2">
    <source>
        <dbReference type="ARBA" id="ARBA00022723"/>
    </source>
</evidence>
<evidence type="ECO:0000313" key="6">
    <source>
        <dbReference type="EMBL" id="QEA39366.1"/>
    </source>
</evidence>
<dbReference type="PANTHER" id="PTHR35005:SF1">
    <property type="entry name" value="2-AMINO-5-FORMYLAMINO-6-RIBOSYLAMINOPYRIMIDIN-4(3H)-ONE 5'-MONOPHOSPHATE DEFORMYLASE"/>
    <property type="match status" value="1"/>
</dbReference>
<evidence type="ECO:0000256" key="5">
    <source>
        <dbReference type="ARBA" id="ARBA00024029"/>
    </source>
</evidence>
<dbReference type="OrthoDB" id="9801445at2"/>
<evidence type="ECO:0000313" key="7">
    <source>
        <dbReference type="Proteomes" id="UP000321272"/>
    </source>
</evidence>
<keyword evidence="2" id="KW-0479">Metal-binding</keyword>
<dbReference type="InterPro" id="IPR003785">
    <property type="entry name" value="Creatininase/forma_Hydrolase"/>
</dbReference>
<dbReference type="InterPro" id="IPR024087">
    <property type="entry name" value="Creatininase-like_sf"/>
</dbReference>
<dbReference type="AlphaFoldDB" id="A0A5B8SRV2"/>
<evidence type="ECO:0000256" key="1">
    <source>
        <dbReference type="ARBA" id="ARBA00001947"/>
    </source>
</evidence>
<keyword evidence="4" id="KW-0862">Zinc</keyword>
<dbReference type="Proteomes" id="UP000321272">
    <property type="component" value="Chromosome"/>
</dbReference>
<organism evidence="6 7">
    <name type="scientific">Pistricoccus aurantiacus</name>
    <dbReference type="NCBI Taxonomy" id="1883414"/>
    <lineage>
        <taxon>Bacteria</taxon>
        <taxon>Pseudomonadati</taxon>
        <taxon>Pseudomonadota</taxon>
        <taxon>Gammaproteobacteria</taxon>
        <taxon>Oceanospirillales</taxon>
        <taxon>Halomonadaceae</taxon>
        <taxon>Pistricoccus</taxon>
    </lineage>
</organism>
<gene>
    <name evidence="6" type="ORF">FGL86_09945</name>
</gene>
<comment type="similarity">
    <text evidence="5">Belongs to the creatininase superfamily.</text>
</comment>
<dbReference type="KEGG" id="paur:FGL86_09945"/>
<evidence type="ECO:0000256" key="3">
    <source>
        <dbReference type="ARBA" id="ARBA00022801"/>
    </source>
</evidence>
<reference evidence="6 7" key="1">
    <citation type="submission" date="2019-06" db="EMBL/GenBank/DDBJ databases">
        <title>Genome analyses of bacteria isolated from kimchi.</title>
        <authorList>
            <person name="Lee S."/>
            <person name="Ahn S."/>
            <person name="Roh S."/>
        </authorList>
    </citation>
    <scope>NUCLEOTIDE SEQUENCE [LARGE SCALE GENOMIC DNA]</scope>
    <source>
        <strain evidence="6 7">CBA4606</strain>
    </source>
</reference>
<accession>A0A5B8SRV2</accession>
<sequence>MSIVLWQSLTSADLAAALRPDSVAVMVLGAVEQHGKHLPLSTDLDIGQGLLNAALERLEPERSVLVLPPLAVGASEEHDDFPGTLSLPAATAQAVIEALGDSVARSGIRRLVLINSHGGNQSILAQAALALRRRHGMLVVKAFYMRMSPPEDSIPREECHHGLHGGAMETAMMLHLAPERVRREHIAHSSSIGEARAAEGQLIGPEGEAAFAWLAQDLHPDGVAGNATLASTALGERLVTHFGERLARVIREASEMDISRFHPDC</sequence>
<dbReference type="Gene3D" id="3.40.50.10310">
    <property type="entry name" value="Creatininase"/>
    <property type="match status" value="1"/>
</dbReference>
<dbReference type="RefSeq" id="WP_147184418.1">
    <property type="nucleotide sequence ID" value="NZ_CP042382.1"/>
</dbReference>
<dbReference type="GO" id="GO:0016811">
    <property type="term" value="F:hydrolase activity, acting on carbon-nitrogen (but not peptide) bonds, in linear amides"/>
    <property type="evidence" value="ECO:0007669"/>
    <property type="project" value="TreeGrafter"/>
</dbReference>
<proteinExistence type="inferred from homology"/>
<dbReference type="PANTHER" id="PTHR35005">
    <property type="entry name" value="3-DEHYDRO-SCYLLO-INOSOSE HYDROLASE"/>
    <property type="match status" value="1"/>
</dbReference>
<dbReference type="GO" id="GO:0009231">
    <property type="term" value="P:riboflavin biosynthetic process"/>
    <property type="evidence" value="ECO:0007669"/>
    <property type="project" value="TreeGrafter"/>
</dbReference>